<sequence>MLKTQSLRIAIIGAGPIGIEAALYAKACGFTVAVFDRGPVGEHVRRWGHARMFTPFGMNATPLGLTEVRREKGSRSIPTEPDLLTGREFLDFYLLPLAESETLLESLNLEAAVLQVGRAAGVKKSEVAERLPFRLLVRDGAGKERIETADAVLDCTGTYITPYRLGDGNIPAVGELAARPHIAWGLEDILGEKRAHYANKSIILVGDGYSAASAICALATLAEEANDTWVFWLTRGPRGQPLPRMPNDPLKERDRLATKANSLATRCDGHLEFHPQTVLDEVICHGPDQGFRVAGRSNGKPVSWEVERVIANVGYRADLRISDGLRVNDPIGLPETGESNYFILGAKSYGRNSGFLLRDGFDQIRRVFATLTGNARLDHYAKKAA</sequence>
<dbReference type="EMBL" id="JAGKQQ010000001">
    <property type="protein sequence ID" value="MBP3953831.1"/>
    <property type="molecule type" value="Genomic_DNA"/>
</dbReference>
<name>A0ABS5BJE9_9BACT</name>
<gene>
    <name evidence="1" type="ORF">J8F10_00765</name>
</gene>
<comment type="caution">
    <text evidence="1">The sequence shown here is derived from an EMBL/GenBank/DDBJ whole genome shotgun (WGS) entry which is preliminary data.</text>
</comment>
<protein>
    <submittedName>
        <fullName evidence="1">NAD(P)-binding domain-containing protein</fullName>
    </submittedName>
</protein>
<dbReference type="PRINTS" id="PR00368">
    <property type="entry name" value="FADPNR"/>
</dbReference>
<keyword evidence="2" id="KW-1185">Reference proteome</keyword>
<dbReference type="RefSeq" id="WP_210651654.1">
    <property type="nucleotide sequence ID" value="NZ_JAGKQQ010000001.1"/>
</dbReference>
<evidence type="ECO:0000313" key="2">
    <source>
        <dbReference type="Proteomes" id="UP000676565"/>
    </source>
</evidence>
<evidence type="ECO:0000313" key="1">
    <source>
        <dbReference type="EMBL" id="MBP3953831.1"/>
    </source>
</evidence>
<proteinExistence type="predicted"/>
<dbReference type="Pfam" id="PF13738">
    <property type="entry name" value="Pyr_redox_3"/>
    <property type="match status" value="1"/>
</dbReference>
<dbReference type="Gene3D" id="3.50.50.60">
    <property type="entry name" value="FAD/NAD(P)-binding domain"/>
    <property type="match status" value="1"/>
</dbReference>
<accession>A0ABS5BJE9</accession>
<reference evidence="1 2" key="1">
    <citation type="submission" date="2021-04" db="EMBL/GenBank/DDBJ databases">
        <authorList>
            <person name="Ivanova A."/>
        </authorList>
    </citation>
    <scope>NUCLEOTIDE SEQUENCE [LARGE SCALE GENOMIC DNA]</scope>
    <source>
        <strain evidence="1 2">G18</strain>
    </source>
</reference>
<dbReference type="InterPro" id="IPR036188">
    <property type="entry name" value="FAD/NAD-bd_sf"/>
</dbReference>
<dbReference type="Proteomes" id="UP000676565">
    <property type="component" value="Unassembled WGS sequence"/>
</dbReference>
<organism evidence="1 2">
    <name type="scientific">Gemmata palustris</name>
    <dbReference type="NCBI Taxonomy" id="2822762"/>
    <lineage>
        <taxon>Bacteria</taxon>
        <taxon>Pseudomonadati</taxon>
        <taxon>Planctomycetota</taxon>
        <taxon>Planctomycetia</taxon>
        <taxon>Gemmatales</taxon>
        <taxon>Gemmataceae</taxon>
        <taxon>Gemmata</taxon>
    </lineage>
</organism>
<dbReference type="SUPFAM" id="SSF51905">
    <property type="entry name" value="FAD/NAD(P)-binding domain"/>
    <property type="match status" value="1"/>
</dbReference>